<dbReference type="Pfam" id="PF05662">
    <property type="entry name" value="YadA_stalk"/>
    <property type="match status" value="1"/>
</dbReference>
<keyword evidence="14" id="KW-1185">Reference proteome</keyword>
<name>A0A011MGG1_9PAST</name>
<keyword evidence="9" id="KW-0472">Membrane</keyword>
<comment type="subcellular location">
    <subcellularLocation>
        <location evidence="2">Cell outer membrane</location>
    </subcellularLocation>
    <subcellularLocation>
        <location evidence="1">Cell surface</location>
    </subcellularLocation>
</comment>
<organism evidence="13 14">
    <name type="scientific">Mannheimia granulomatis</name>
    <dbReference type="NCBI Taxonomy" id="85402"/>
    <lineage>
        <taxon>Bacteria</taxon>
        <taxon>Pseudomonadati</taxon>
        <taxon>Pseudomonadota</taxon>
        <taxon>Gammaproteobacteria</taxon>
        <taxon>Pasteurellales</taxon>
        <taxon>Pasteurellaceae</taxon>
        <taxon>Mannheimia</taxon>
    </lineage>
</organism>
<evidence type="ECO:0000259" key="12">
    <source>
        <dbReference type="Pfam" id="PF05662"/>
    </source>
</evidence>
<keyword evidence="5" id="KW-1134">Transmembrane beta strand</keyword>
<evidence type="ECO:0000259" key="11">
    <source>
        <dbReference type="Pfam" id="PF03895"/>
    </source>
</evidence>
<dbReference type="GO" id="GO:0009279">
    <property type="term" value="C:cell outer membrane"/>
    <property type="evidence" value="ECO:0007669"/>
    <property type="project" value="UniProtKB-SubCell"/>
</dbReference>
<gene>
    <name evidence="13" type="ORF">AK33_10075</name>
</gene>
<dbReference type="InterPro" id="IPR045584">
    <property type="entry name" value="Pilin-like"/>
</dbReference>
<evidence type="ECO:0000256" key="1">
    <source>
        <dbReference type="ARBA" id="ARBA00004241"/>
    </source>
</evidence>
<evidence type="ECO:0000256" key="4">
    <source>
        <dbReference type="ARBA" id="ARBA00022448"/>
    </source>
</evidence>
<keyword evidence="4" id="KW-0813">Transport</keyword>
<evidence type="ECO:0000256" key="3">
    <source>
        <dbReference type="ARBA" id="ARBA00005848"/>
    </source>
</evidence>
<dbReference type="PATRIC" id="fig|1450449.3.peg.2007"/>
<evidence type="ECO:0000256" key="9">
    <source>
        <dbReference type="ARBA" id="ARBA00023136"/>
    </source>
</evidence>
<evidence type="ECO:0000313" key="14">
    <source>
        <dbReference type="Proteomes" id="UP000054123"/>
    </source>
</evidence>
<keyword evidence="6" id="KW-0812">Transmembrane</keyword>
<dbReference type="SUPFAM" id="SSF54523">
    <property type="entry name" value="Pili subunits"/>
    <property type="match status" value="1"/>
</dbReference>
<dbReference type="Proteomes" id="UP000054123">
    <property type="component" value="Unassembled WGS sequence"/>
</dbReference>
<keyword evidence="8" id="KW-0653">Protein transport</keyword>
<evidence type="ECO:0000256" key="7">
    <source>
        <dbReference type="ARBA" id="ARBA00022729"/>
    </source>
</evidence>
<proteinExistence type="inferred from homology"/>
<evidence type="ECO:0000256" key="10">
    <source>
        <dbReference type="ARBA" id="ARBA00023237"/>
    </source>
</evidence>
<evidence type="ECO:0000256" key="6">
    <source>
        <dbReference type="ARBA" id="ARBA00022692"/>
    </source>
</evidence>
<comment type="caution">
    <text evidence="13">The sequence shown here is derived from an EMBL/GenBank/DDBJ whole genome shotgun (WGS) entry which is preliminary data.</text>
</comment>
<reference evidence="13 14" key="1">
    <citation type="journal article" date="2014" name="Genome Announc.">
        <title>Genome Sequence of a Presumptive Mannheimia haemolytica Strain with an A1/A6-Cross-Reactive Serotype from a White-Tailed Deer (Odocoileus virginianus).</title>
        <authorList>
            <person name="Lawrence P.K."/>
            <person name="Bey R.F."/>
            <person name="Wiener B."/>
            <person name="Kittichotirat W."/>
            <person name="Bumgarner R.E."/>
        </authorList>
    </citation>
    <scope>NUCLEOTIDE SEQUENCE [LARGE SCALE GENOMIC DNA]</scope>
    <source>
        <strain evidence="13 14">PKL10</strain>
    </source>
</reference>
<dbReference type="Pfam" id="PF03895">
    <property type="entry name" value="YadA_anchor"/>
    <property type="match status" value="1"/>
</dbReference>
<sequence>MPVVTLKSVVQAKNINVAVSDNPEFNTVKVGKGNNATTISSDADGVRIAKADGSPQRITNVAAGRADNDAVNVGQLKGAVNNLNNKINRNQREARAGIAGAAAIAGLPEIHLAGKSMLATAASTYKGENAIAVGYSRLSDNSKIKLKLSGSADTRGDFIGTVGVGYAW</sequence>
<dbReference type="InterPro" id="IPR011049">
    <property type="entry name" value="Serralysin-like_metalloprot_C"/>
</dbReference>
<evidence type="ECO:0000256" key="8">
    <source>
        <dbReference type="ARBA" id="ARBA00022927"/>
    </source>
</evidence>
<dbReference type="Gene3D" id="2.150.10.10">
    <property type="entry name" value="Serralysin-like metalloprotease, C-terminal"/>
    <property type="match status" value="1"/>
</dbReference>
<evidence type="ECO:0000256" key="5">
    <source>
        <dbReference type="ARBA" id="ARBA00022452"/>
    </source>
</evidence>
<dbReference type="GO" id="GO:0015031">
    <property type="term" value="P:protein transport"/>
    <property type="evidence" value="ECO:0007669"/>
    <property type="project" value="UniProtKB-KW"/>
</dbReference>
<dbReference type="Gene3D" id="3.30.1300.30">
    <property type="entry name" value="GSPII I/J protein-like"/>
    <property type="match status" value="1"/>
</dbReference>
<dbReference type="EMBL" id="JANJ01000007">
    <property type="protein sequence ID" value="EXI61566.1"/>
    <property type="molecule type" value="Genomic_DNA"/>
</dbReference>
<feature type="domain" description="Trimeric autotransporter adhesin YadA-like C-terminal membrane anchor" evidence="11">
    <location>
        <begin position="111"/>
        <end position="168"/>
    </location>
</feature>
<accession>A0A011MGG1</accession>
<feature type="domain" description="Trimeric autotransporter adhesin YadA-like stalk" evidence="12">
    <location>
        <begin position="57"/>
        <end position="95"/>
    </location>
</feature>
<dbReference type="GO" id="GO:0009986">
    <property type="term" value="C:cell surface"/>
    <property type="evidence" value="ECO:0007669"/>
    <property type="project" value="UniProtKB-SubCell"/>
</dbReference>
<evidence type="ECO:0000313" key="13">
    <source>
        <dbReference type="EMBL" id="EXI61566.1"/>
    </source>
</evidence>
<dbReference type="InterPro" id="IPR008635">
    <property type="entry name" value="Coiled_stalk_dom"/>
</dbReference>
<dbReference type="AlphaFoldDB" id="A0A011MGG1"/>
<keyword evidence="7" id="KW-0732">Signal</keyword>
<comment type="similarity">
    <text evidence="3">Belongs to the autotransporter-2 (AT-2) (TC 1.B.40) family.</text>
</comment>
<dbReference type="InterPro" id="IPR005594">
    <property type="entry name" value="YadA_C"/>
</dbReference>
<protein>
    <submittedName>
        <fullName evidence="13">Autotransporter adhesin</fullName>
    </submittedName>
</protein>
<keyword evidence="10" id="KW-0998">Cell outer membrane</keyword>
<dbReference type="SUPFAM" id="SSF101967">
    <property type="entry name" value="Adhesin YadA, collagen-binding domain"/>
    <property type="match status" value="1"/>
</dbReference>
<evidence type="ECO:0000256" key="2">
    <source>
        <dbReference type="ARBA" id="ARBA00004442"/>
    </source>
</evidence>